<dbReference type="Proteomes" id="UP000025227">
    <property type="component" value="Unplaced"/>
</dbReference>
<proteinExistence type="predicted"/>
<evidence type="ECO:0000313" key="1">
    <source>
        <dbReference type="Proteomes" id="UP000025227"/>
    </source>
</evidence>
<name>A0A7I4XYG9_HAECO</name>
<dbReference type="WBParaSite" id="HCON_00023820-00001">
    <property type="protein sequence ID" value="HCON_00023820-00001"/>
    <property type="gene ID" value="HCON_00023820"/>
</dbReference>
<evidence type="ECO:0000313" key="2">
    <source>
        <dbReference type="WBParaSite" id="HCON_00023820-00001"/>
    </source>
</evidence>
<dbReference type="AlphaFoldDB" id="A0A7I4XYG9"/>
<protein>
    <submittedName>
        <fullName evidence="2">GRAM domain-containing protein</fullName>
    </submittedName>
</protein>
<keyword evidence="1" id="KW-1185">Reference proteome</keyword>
<accession>A0A7I4XYG9</accession>
<reference evidence="2" key="1">
    <citation type="submission" date="2020-12" db="UniProtKB">
        <authorList>
            <consortium name="WormBaseParasite"/>
        </authorList>
    </citation>
    <scope>IDENTIFICATION</scope>
    <source>
        <strain evidence="2">MHco3</strain>
    </source>
</reference>
<sequence length="114" mass="13203">MRREFELKFDNREYRGYVLIFDSCLWFWVGSKGLTSLGLSLFPMSSMLIDTPNTQNVCVKAVTTRIAKHFQAKQVFFSSDIDEEDPIFWQHLFIALQPELELINETTSNSAAKC</sequence>
<organism evidence="1 2">
    <name type="scientific">Haemonchus contortus</name>
    <name type="common">Barber pole worm</name>
    <dbReference type="NCBI Taxonomy" id="6289"/>
    <lineage>
        <taxon>Eukaryota</taxon>
        <taxon>Metazoa</taxon>
        <taxon>Ecdysozoa</taxon>
        <taxon>Nematoda</taxon>
        <taxon>Chromadorea</taxon>
        <taxon>Rhabditida</taxon>
        <taxon>Rhabditina</taxon>
        <taxon>Rhabditomorpha</taxon>
        <taxon>Strongyloidea</taxon>
        <taxon>Trichostrongylidae</taxon>
        <taxon>Haemonchus</taxon>
    </lineage>
</organism>
<dbReference type="OrthoDB" id="5834512at2759"/>
<dbReference type="OMA" id="ESAWIWV"/>